<dbReference type="InterPro" id="IPR000086">
    <property type="entry name" value="NUDIX_hydrolase_dom"/>
</dbReference>
<reference evidence="4 5" key="1">
    <citation type="submission" date="2020-08" db="EMBL/GenBank/DDBJ databases">
        <title>Genomic Encyclopedia of Type Strains, Phase IV (KMG-IV): sequencing the most valuable type-strain genomes for metagenomic binning, comparative biology and taxonomic classification.</title>
        <authorList>
            <person name="Goeker M."/>
        </authorList>
    </citation>
    <scope>NUCLEOTIDE SEQUENCE [LARGE SCALE GENOMIC DNA]</scope>
    <source>
        <strain evidence="4 5">DSM 29514</strain>
    </source>
</reference>
<dbReference type="Pfam" id="PF00293">
    <property type="entry name" value="NUDIX"/>
    <property type="match status" value="1"/>
</dbReference>
<dbReference type="GO" id="GO:0016787">
    <property type="term" value="F:hydrolase activity"/>
    <property type="evidence" value="ECO:0007669"/>
    <property type="project" value="UniProtKB-KW"/>
</dbReference>
<comment type="cofactor">
    <cofactor evidence="1">
        <name>Mg(2+)</name>
        <dbReference type="ChEBI" id="CHEBI:18420"/>
    </cofactor>
</comment>
<dbReference type="Proteomes" id="UP000519897">
    <property type="component" value="Unassembled WGS sequence"/>
</dbReference>
<dbReference type="RefSeq" id="WP_165130445.1">
    <property type="nucleotide sequence ID" value="NZ_CP049248.1"/>
</dbReference>
<evidence type="ECO:0000256" key="1">
    <source>
        <dbReference type="ARBA" id="ARBA00001946"/>
    </source>
</evidence>
<accession>A0A7W6LMV4</accession>
<dbReference type="EMBL" id="JACIEC010000019">
    <property type="protein sequence ID" value="MBB4146122.1"/>
    <property type="molecule type" value="Genomic_DNA"/>
</dbReference>
<name>A0A7W6LMV4_9HYPH</name>
<dbReference type="PROSITE" id="PS51462">
    <property type="entry name" value="NUDIX"/>
    <property type="match status" value="1"/>
</dbReference>
<dbReference type="PANTHER" id="PTHR43046">
    <property type="entry name" value="GDP-MANNOSE MANNOSYL HYDROLASE"/>
    <property type="match status" value="1"/>
</dbReference>
<dbReference type="AlphaFoldDB" id="A0A7W6LMV4"/>
<protein>
    <submittedName>
        <fullName evidence="4">ADP-ribose pyrophosphatase YjhB (NUDIX family)</fullName>
    </submittedName>
</protein>
<keyword evidence="5" id="KW-1185">Reference proteome</keyword>
<evidence type="ECO:0000256" key="2">
    <source>
        <dbReference type="ARBA" id="ARBA00022801"/>
    </source>
</evidence>
<evidence type="ECO:0000313" key="4">
    <source>
        <dbReference type="EMBL" id="MBB4146122.1"/>
    </source>
</evidence>
<proteinExistence type="predicted"/>
<sequence>MKLHLASAVSRLFSKILRLHYSFFSGKILSVRAICTDAENRIYLVRHSYTPGWHLPGGGVDNGVSVEEALAAELREEGNLQILGKPVLKYVYLNVEGSRREHIVLFTAQVSQPDGFSRNFEIIEGRFFSMAELPPDLDPACQRRIQEWVIGEFGAAAW</sequence>
<gene>
    <name evidence="4" type="ORF">GGQ72_004692</name>
</gene>
<keyword evidence="2" id="KW-0378">Hydrolase</keyword>
<comment type="caution">
    <text evidence="4">The sequence shown here is derived from an EMBL/GenBank/DDBJ whole genome shotgun (WGS) entry which is preliminary data.</text>
</comment>
<dbReference type="SUPFAM" id="SSF55811">
    <property type="entry name" value="Nudix"/>
    <property type="match status" value="1"/>
</dbReference>
<dbReference type="Gene3D" id="3.90.79.10">
    <property type="entry name" value="Nucleoside Triphosphate Pyrophosphohydrolase"/>
    <property type="match status" value="1"/>
</dbReference>
<evidence type="ECO:0000313" key="5">
    <source>
        <dbReference type="Proteomes" id="UP000519897"/>
    </source>
</evidence>
<dbReference type="PANTHER" id="PTHR43046:SF14">
    <property type="entry name" value="MUTT_NUDIX FAMILY PROTEIN"/>
    <property type="match status" value="1"/>
</dbReference>
<dbReference type="InterPro" id="IPR015797">
    <property type="entry name" value="NUDIX_hydrolase-like_dom_sf"/>
</dbReference>
<organism evidence="4 5">
    <name type="scientific">Rhizobium rhizoryzae</name>
    <dbReference type="NCBI Taxonomy" id="451876"/>
    <lineage>
        <taxon>Bacteria</taxon>
        <taxon>Pseudomonadati</taxon>
        <taxon>Pseudomonadota</taxon>
        <taxon>Alphaproteobacteria</taxon>
        <taxon>Hyphomicrobiales</taxon>
        <taxon>Rhizobiaceae</taxon>
        <taxon>Rhizobium/Agrobacterium group</taxon>
        <taxon>Rhizobium</taxon>
    </lineage>
</organism>
<evidence type="ECO:0000259" key="3">
    <source>
        <dbReference type="PROSITE" id="PS51462"/>
    </source>
</evidence>
<feature type="domain" description="Nudix hydrolase" evidence="3">
    <location>
        <begin position="26"/>
        <end position="151"/>
    </location>
</feature>